<dbReference type="Proteomes" id="UP000587527">
    <property type="component" value="Unassembled WGS sequence"/>
</dbReference>
<dbReference type="Pfam" id="PF00990">
    <property type="entry name" value="GGDEF"/>
    <property type="match status" value="1"/>
</dbReference>
<sequence length="1018" mass="109553">MASRTIMVWYAAWMAALSTLFYAVPAWHAFVWPVVGIGSVAAILVGVRRHRPRVRLPWILFGSAIVLFAAGDTTYNILTDVVGLASPFPSIADLFYLAMYPVIVAGLVMLTRTGTLRRGPRVSIDALILMTGLVLLSWIFLISPHVLNPALTLTERLVCVAYPIGDLLILLAAAKLVSVDRSSATLLLLTVGGLGLLAADLLYGFVRMQGDWAVGGPVDLGWLIFYACWGAAALHPSMTRLTEPRVLRPRRDGVARQVALLLTCLLPQIILLVEVLAGGVRHGIVIALSTMCLAVLAFIRMRQVLASHRRATARSDVLRLTSAALMSAADLATVTQALREMVQRLLGPDVDHRFRVVMNDGSRTDLFGEPMPRGAQLRYTRSLPEPERAILGGGELALVCPLLLDDRPHGEPTLGVVLIAAGEASLGVLLSPTEVAVSQAALAIERIMLNREVSRHDNEQYFRTLVQNTADVILIVAPGTHRIRYASPSASSVFGTTDLDDAPLLDLVDAASRGGVRSQITASTTVDAATAHEDWVVVRPDRSQILIEAACRDLSGDPTVAGIVVTLRDVTAQRRMEKQLTMLAFHDPLTMLANRTLFQNRLAEAVGSANGAAGTVTGVLFIDLDDFKVVNDTLGHASGDELLRAVAERLTGVLRREDLAARLGGDEFAALITQAPGAAAIEEVATRVVAALGEPFIVDGQVVSGMASVGIATSVDAVGGPELLRQADLALYVAKDAGKGQWRRYQPELHAVIVERLQLRTELERSLVAGGFELEFQPILTLADSTVAGFEALVRWNHPTRGRLLPGQFIDVAEESGHIVALGRWILIQAITEACRWHATAGGAAPYVSVNVSLRQFRSAGFLASVHAALSHAGLPPHRLMIEITESMLMRDDDRILADLAALRREGVRIAIDDFGTGYSSLSYLHQVPLDAVKLDKLFTASITTDPKQAALVDGIIRLARTLGLDVIAEGIETAAEHVLLASLGCPYGQGFRFARPLTPQATLSMIIEEFDTIAAPI</sequence>
<organism evidence="4 5">
    <name type="scientific">Allocatelliglobosispora scoriae</name>
    <dbReference type="NCBI Taxonomy" id="643052"/>
    <lineage>
        <taxon>Bacteria</taxon>
        <taxon>Bacillati</taxon>
        <taxon>Actinomycetota</taxon>
        <taxon>Actinomycetes</taxon>
        <taxon>Micromonosporales</taxon>
        <taxon>Micromonosporaceae</taxon>
        <taxon>Allocatelliglobosispora</taxon>
    </lineage>
</organism>
<reference evidence="4 5" key="1">
    <citation type="submission" date="2020-08" db="EMBL/GenBank/DDBJ databases">
        <title>Sequencing the genomes of 1000 actinobacteria strains.</title>
        <authorList>
            <person name="Klenk H.-P."/>
        </authorList>
    </citation>
    <scope>NUCLEOTIDE SEQUENCE [LARGE SCALE GENOMIC DNA]</scope>
    <source>
        <strain evidence="4 5">DSM 45362</strain>
    </source>
</reference>
<feature type="transmembrane region" description="Helical" evidence="1">
    <location>
        <begin position="59"/>
        <end position="78"/>
    </location>
</feature>
<dbReference type="CDD" id="cd01949">
    <property type="entry name" value="GGDEF"/>
    <property type="match status" value="1"/>
</dbReference>
<dbReference type="InterPro" id="IPR001633">
    <property type="entry name" value="EAL_dom"/>
</dbReference>
<proteinExistence type="predicted"/>
<feature type="transmembrane region" description="Helical" evidence="1">
    <location>
        <begin position="7"/>
        <end position="24"/>
    </location>
</feature>
<accession>A0A841BZ65</accession>
<feature type="transmembrane region" description="Helical" evidence="1">
    <location>
        <begin position="90"/>
        <end position="110"/>
    </location>
</feature>
<dbReference type="SMART" id="SM00052">
    <property type="entry name" value="EAL"/>
    <property type="match status" value="1"/>
</dbReference>
<protein>
    <submittedName>
        <fullName evidence="4">Diguanylate cyclase (GGDEF)-like protein/PAS domain S-box-containing protein</fullName>
    </submittedName>
</protein>
<dbReference type="PANTHER" id="PTHR44757:SF2">
    <property type="entry name" value="BIOFILM ARCHITECTURE MAINTENANCE PROTEIN MBAA"/>
    <property type="match status" value="1"/>
</dbReference>
<feature type="transmembrane region" description="Helical" evidence="1">
    <location>
        <begin position="254"/>
        <end position="273"/>
    </location>
</feature>
<dbReference type="InterPro" id="IPR052155">
    <property type="entry name" value="Biofilm_reg_signaling"/>
</dbReference>
<feature type="domain" description="GGDEF" evidence="3">
    <location>
        <begin position="615"/>
        <end position="747"/>
    </location>
</feature>
<dbReference type="Gene3D" id="3.30.70.270">
    <property type="match status" value="1"/>
</dbReference>
<feature type="domain" description="EAL" evidence="2">
    <location>
        <begin position="756"/>
        <end position="1011"/>
    </location>
</feature>
<dbReference type="SUPFAM" id="SSF141868">
    <property type="entry name" value="EAL domain-like"/>
    <property type="match status" value="1"/>
</dbReference>
<dbReference type="InterPro" id="IPR029787">
    <property type="entry name" value="Nucleotide_cyclase"/>
</dbReference>
<keyword evidence="1" id="KW-1133">Transmembrane helix</keyword>
<keyword evidence="5" id="KW-1185">Reference proteome</keyword>
<feature type="transmembrane region" description="Helical" evidence="1">
    <location>
        <begin position="186"/>
        <end position="206"/>
    </location>
</feature>
<dbReference type="InterPro" id="IPR043128">
    <property type="entry name" value="Rev_trsase/Diguanyl_cyclase"/>
</dbReference>
<dbReference type="CDD" id="cd01948">
    <property type="entry name" value="EAL"/>
    <property type="match status" value="1"/>
</dbReference>
<feature type="transmembrane region" description="Helical" evidence="1">
    <location>
        <begin position="153"/>
        <end position="174"/>
    </location>
</feature>
<evidence type="ECO:0000256" key="1">
    <source>
        <dbReference type="SAM" id="Phobius"/>
    </source>
</evidence>
<gene>
    <name evidence="4" type="ORF">F4553_007871</name>
</gene>
<comment type="caution">
    <text evidence="4">The sequence shown here is derived from an EMBL/GenBank/DDBJ whole genome shotgun (WGS) entry which is preliminary data.</text>
</comment>
<dbReference type="NCBIfam" id="TIGR00254">
    <property type="entry name" value="GGDEF"/>
    <property type="match status" value="1"/>
</dbReference>
<dbReference type="Pfam" id="PF00563">
    <property type="entry name" value="EAL"/>
    <property type="match status" value="1"/>
</dbReference>
<dbReference type="PROSITE" id="PS50883">
    <property type="entry name" value="EAL"/>
    <property type="match status" value="1"/>
</dbReference>
<dbReference type="SMART" id="SM00267">
    <property type="entry name" value="GGDEF"/>
    <property type="match status" value="1"/>
</dbReference>
<feature type="transmembrane region" description="Helical" evidence="1">
    <location>
        <begin position="212"/>
        <end position="234"/>
    </location>
</feature>
<evidence type="ECO:0000313" key="5">
    <source>
        <dbReference type="Proteomes" id="UP000587527"/>
    </source>
</evidence>
<dbReference type="PANTHER" id="PTHR44757">
    <property type="entry name" value="DIGUANYLATE CYCLASE DGCP"/>
    <property type="match status" value="1"/>
</dbReference>
<evidence type="ECO:0000259" key="3">
    <source>
        <dbReference type="PROSITE" id="PS50887"/>
    </source>
</evidence>
<dbReference type="RefSeq" id="WP_184846576.1">
    <property type="nucleotide sequence ID" value="NZ_JACHMN010000003.1"/>
</dbReference>
<feature type="transmembrane region" description="Helical" evidence="1">
    <location>
        <begin position="30"/>
        <end position="47"/>
    </location>
</feature>
<dbReference type="SUPFAM" id="SSF55073">
    <property type="entry name" value="Nucleotide cyclase"/>
    <property type="match status" value="1"/>
</dbReference>
<name>A0A841BZ65_9ACTN</name>
<dbReference type="Gene3D" id="3.30.450.20">
    <property type="entry name" value="PAS domain"/>
    <property type="match status" value="1"/>
</dbReference>
<dbReference type="SUPFAM" id="SSF55785">
    <property type="entry name" value="PYP-like sensor domain (PAS domain)"/>
    <property type="match status" value="1"/>
</dbReference>
<dbReference type="EMBL" id="JACHMN010000003">
    <property type="protein sequence ID" value="MBB5874437.1"/>
    <property type="molecule type" value="Genomic_DNA"/>
</dbReference>
<dbReference type="Gene3D" id="3.20.20.450">
    <property type="entry name" value="EAL domain"/>
    <property type="match status" value="1"/>
</dbReference>
<dbReference type="InterPro" id="IPR035965">
    <property type="entry name" value="PAS-like_dom_sf"/>
</dbReference>
<feature type="transmembrane region" description="Helical" evidence="1">
    <location>
        <begin position="122"/>
        <end position="141"/>
    </location>
</feature>
<dbReference type="AlphaFoldDB" id="A0A841BZ65"/>
<evidence type="ECO:0000313" key="4">
    <source>
        <dbReference type="EMBL" id="MBB5874437.1"/>
    </source>
</evidence>
<keyword evidence="1" id="KW-0472">Membrane</keyword>
<dbReference type="InterPro" id="IPR035919">
    <property type="entry name" value="EAL_sf"/>
</dbReference>
<dbReference type="InterPro" id="IPR000160">
    <property type="entry name" value="GGDEF_dom"/>
</dbReference>
<dbReference type="PROSITE" id="PS50887">
    <property type="entry name" value="GGDEF"/>
    <property type="match status" value="1"/>
</dbReference>
<keyword evidence="1" id="KW-0812">Transmembrane</keyword>
<evidence type="ECO:0000259" key="2">
    <source>
        <dbReference type="PROSITE" id="PS50883"/>
    </source>
</evidence>